<dbReference type="RefSeq" id="WP_135659733.1">
    <property type="nucleotide sequence ID" value="NZ_RQHF01000029.1"/>
</dbReference>
<keyword evidence="2" id="KW-1185">Reference proteome</keyword>
<name>A0ABY2NM63_9LEPT</name>
<evidence type="ECO:0000313" key="1">
    <source>
        <dbReference type="EMBL" id="TGM51916.1"/>
    </source>
</evidence>
<accession>A0ABY2NM63</accession>
<dbReference type="EMBL" id="RQHF01000029">
    <property type="protein sequence ID" value="TGM51916.1"/>
    <property type="molecule type" value="Genomic_DNA"/>
</dbReference>
<proteinExistence type="predicted"/>
<dbReference type="Proteomes" id="UP000298112">
    <property type="component" value="Unassembled WGS sequence"/>
</dbReference>
<comment type="caution">
    <text evidence="1">The sequence shown here is derived from an EMBL/GenBank/DDBJ whole genome shotgun (WGS) entry which is preliminary data.</text>
</comment>
<reference evidence="2" key="1">
    <citation type="journal article" date="2019" name="PLoS Negl. Trop. Dis.">
        <title>Revisiting the worldwide diversity of Leptospira species in the environment.</title>
        <authorList>
            <person name="Vincent A.T."/>
            <person name="Schiettekatte O."/>
            <person name="Bourhy P."/>
            <person name="Veyrier F.J."/>
            <person name="Picardeau M."/>
        </authorList>
    </citation>
    <scope>NUCLEOTIDE SEQUENCE [LARGE SCALE GENOMIC DNA]</scope>
    <source>
        <strain evidence="2">201601955</strain>
    </source>
</reference>
<evidence type="ECO:0008006" key="3">
    <source>
        <dbReference type="Google" id="ProtNLM"/>
    </source>
</evidence>
<gene>
    <name evidence="1" type="ORF">EHQ95_13575</name>
</gene>
<organism evidence="1 2">
    <name type="scientific">Leptospira vanthielii</name>
    <dbReference type="NCBI Taxonomy" id="293085"/>
    <lineage>
        <taxon>Bacteria</taxon>
        <taxon>Pseudomonadati</taxon>
        <taxon>Spirochaetota</taxon>
        <taxon>Spirochaetia</taxon>
        <taxon>Leptospirales</taxon>
        <taxon>Leptospiraceae</taxon>
        <taxon>Leptospira</taxon>
    </lineage>
</organism>
<sequence>MINWILALFTVASAQYSTVSETALCSFQKSETNIRIICHDNEATYALTIDGYNHGNFYFGQWNNSPTGFGLSGKIIVNPNDNMCGFYEFRKSYNGIDAEIQYEYHKNLKKVYHSVVNEDNVNGFIVQNDLDYFQIGNIANNNLNGFGLRYSNMLAHFEIGFFQNDELLGEGIVYDMVNQEILHGTWVIDRIEKENTDEKYVPITKVIPISRTNLKEWKRPLLICEKQS</sequence>
<protein>
    <recommendedName>
        <fullName evidence="3">Peptidase M23 domain-containing protein</fullName>
    </recommendedName>
</protein>
<evidence type="ECO:0000313" key="2">
    <source>
        <dbReference type="Proteomes" id="UP000298112"/>
    </source>
</evidence>